<evidence type="ECO:0000313" key="3">
    <source>
        <dbReference type="Proteomes" id="UP001419268"/>
    </source>
</evidence>
<organism evidence="2 3">
    <name type="scientific">Stephania cephalantha</name>
    <dbReference type="NCBI Taxonomy" id="152367"/>
    <lineage>
        <taxon>Eukaryota</taxon>
        <taxon>Viridiplantae</taxon>
        <taxon>Streptophyta</taxon>
        <taxon>Embryophyta</taxon>
        <taxon>Tracheophyta</taxon>
        <taxon>Spermatophyta</taxon>
        <taxon>Magnoliopsida</taxon>
        <taxon>Ranunculales</taxon>
        <taxon>Menispermaceae</taxon>
        <taxon>Menispermoideae</taxon>
        <taxon>Cissampelideae</taxon>
        <taxon>Stephania</taxon>
    </lineage>
</organism>
<gene>
    <name evidence="2" type="ORF">Scep_010692</name>
</gene>
<protein>
    <recommendedName>
        <fullName evidence="1">Reverse transcriptase zinc-binding domain-containing protein</fullName>
    </recommendedName>
</protein>
<dbReference type="Pfam" id="PF13966">
    <property type="entry name" value="zf-RVT"/>
    <property type="match status" value="1"/>
</dbReference>
<name>A0AAP0PHH5_9MAGN</name>
<keyword evidence="3" id="KW-1185">Reference proteome</keyword>
<evidence type="ECO:0000259" key="1">
    <source>
        <dbReference type="Pfam" id="PF13966"/>
    </source>
</evidence>
<reference evidence="2 3" key="1">
    <citation type="submission" date="2024-01" db="EMBL/GenBank/DDBJ databases">
        <title>Genome assemblies of Stephania.</title>
        <authorList>
            <person name="Yang L."/>
        </authorList>
    </citation>
    <scope>NUCLEOTIDE SEQUENCE [LARGE SCALE GENOMIC DNA]</scope>
    <source>
        <strain evidence="2">JXDWG</strain>
        <tissue evidence="2">Leaf</tissue>
    </source>
</reference>
<comment type="caution">
    <text evidence="2">The sequence shown here is derived from an EMBL/GenBank/DDBJ whole genome shotgun (WGS) entry which is preliminary data.</text>
</comment>
<dbReference type="Proteomes" id="UP001419268">
    <property type="component" value="Unassembled WGS sequence"/>
</dbReference>
<proteinExistence type="predicted"/>
<evidence type="ECO:0000313" key="2">
    <source>
        <dbReference type="EMBL" id="KAK9141011.1"/>
    </source>
</evidence>
<dbReference type="InterPro" id="IPR026960">
    <property type="entry name" value="RVT-Znf"/>
</dbReference>
<dbReference type="AlphaFoldDB" id="A0AAP0PHH5"/>
<sequence>MMNRISDVQLKTHMEGKRLWKLDASSEQFTAKSITYTLTARGEGMNKEAYELIWKGLTQMKFRFLTWLVWSHKVSVTEVLQRRRPDLSISPHRCTLCGNNGETIDLHCGFPKFMDKAGSRVEYGVD</sequence>
<dbReference type="EMBL" id="JBBNAG010000004">
    <property type="protein sequence ID" value="KAK9141011.1"/>
    <property type="molecule type" value="Genomic_DNA"/>
</dbReference>
<feature type="domain" description="Reverse transcriptase zinc-binding" evidence="1">
    <location>
        <begin position="35"/>
        <end position="105"/>
    </location>
</feature>
<accession>A0AAP0PHH5</accession>